<proteinExistence type="predicted"/>
<accession>A0A162CZZ3</accession>
<gene>
    <name evidence="1" type="ORF">APZ42_008695</name>
</gene>
<dbReference type="AlphaFoldDB" id="A0A162CZZ3"/>
<feature type="non-terminal residue" evidence="1">
    <location>
        <position position="46"/>
    </location>
</feature>
<evidence type="ECO:0008006" key="3">
    <source>
        <dbReference type="Google" id="ProtNLM"/>
    </source>
</evidence>
<organism evidence="1 2">
    <name type="scientific">Daphnia magna</name>
    <dbReference type="NCBI Taxonomy" id="35525"/>
    <lineage>
        <taxon>Eukaryota</taxon>
        <taxon>Metazoa</taxon>
        <taxon>Ecdysozoa</taxon>
        <taxon>Arthropoda</taxon>
        <taxon>Crustacea</taxon>
        <taxon>Branchiopoda</taxon>
        <taxon>Diplostraca</taxon>
        <taxon>Cladocera</taxon>
        <taxon>Anomopoda</taxon>
        <taxon>Daphniidae</taxon>
        <taxon>Daphnia</taxon>
    </lineage>
</organism>
<evidence type="ECO:0000313" key="2">
    <source>
        <dbReference type="Proteomes" id="UP000076858"/>
    </source>
</evidence>
<sequence length="46" mass="4936">LSNGTISGVPSAPQGISVTSRSADYITVSWQQPALVHPTDRLTYTY</sequence>
<dbReference type="SUPFAM" id="SSF49265">
    <property type="entry name" value="Fibronectin type III"/>
    <property type="match status" value="1"/>
</dbReference>
<comment type="caution">
    <text evidence="1">The sequence shown here is derived from an EMBL/GenBank/DDBJ whole genome shotgun (WGS) entry which is preliminary data.</text>
</comment>
<dbReference type="InterPro" id="IPR013783">
    <property type="entry name" value="Ig-like_fold"/>
</dbReference>
<dbReference type="Gene3D" id="2.60.40.10">
    <property type="entry name" value="Immunoglobulins"/>
    <property type="match status" value="1"/>
</dbReference>
<name>A0A162CZZ3_9CRUS</name>
<dbReference type="InterPro" id="IPR036116">
    <property type="entry name" value="FN3_sf"/>
</dbReference>
<protein>
    <recommendedName>
        <fullName evidence="3">Fibronectin type-III domain-containing protein</fullName>
    </recommendedName>
</protein>
<reference evidence="1 2" key="1">
    <citation type="submission" date="2016-03" db="EMBL/GenBank/DDBJ databases">
        <title>EvidentialGene: Evidence-directed Construction of Genes on Genomes.</title>
        <authorList>
            <person name="Gilbert D.G."/>
            <person name="Choi J.-H."/>
            <person name="Mockaitis K."/>
            <person name="Colbourne J."/>
            <person name="Pfrender M."/>
        </authorList>
    </citation>
    <scope>NUCLEOTIDE SEQUENCE [LARGE SCALE GENOMIC DNA]</scope>
    <source>
        <strain evidence="1 2">Xinb3</strain>
        <tissue evidence="1">Complete organism</tissue>
    </source>
</reference>
<dbReference type="EMBL" id="LRGB01023732">
    <property type="protein sequence ID" value="KZR96774.1"/>
    <property type="molecule type" value="Genomic_DNA"/>
</dbReference>
<keyword evidence="2" id="KW-1185">Reference proteome</keyword>
<evidence type="ECO:0000313" key="1">
    <source>
        <dbReference type="EMBL" id="KZR96774.1"/>
    </source>
</evidence>
<dbReference type="Proteomes" id="UP000076858">
    <property type="component" value="Unassembled WGS sequence"/>
</dbReference>
<feature type="non-terminal residue" evidence="1">
    <location>
        <position position="1"/>
    </location>
</feature>